<feature type="transmembrane region" description="Helical" evidence="1">
    <location>
        <begin position="168"/>
        <end position="189"/>
    </location>
</feature>
<evidence type="ECO:0008006" key="4">
    <source>
        <dbReference type="Google" id="ProtNLM"/>
    </source>
</evidence>
<keyword evidence="1" id="KW-1133">Transmembrane helix</keyword>
<name>A0ABP4RUU4_9ACTN</name>
<keyword evidence="1" id="KW-0812">Transmembrane</keyword>
<accession>A0ABP4RUU4</accession>
<evidence type="ECO:0000313" key="3">
    <source>
        <dbReference type="Proteomes" id="UP001500618"/>
    </source>
</evidence>
<feature type="transmembrane region" description="Helical" evidence="1">
    <location>
        <begin position="78"/>
        <end position="96"/>
    </location>
</feature>
<dbReference type="NCBIfam" id="NF041646">
    <property type="entry name" value="VC0807_fam"/>
    <property type="match status" value="1"/>
</dbReference>
<feature type="transmembrane region" description="Helical" evidence="1">
    <location>
        <begin position="195"/>
        <end position="218"/>
    </location>
</feature>
<sequence>MNTTETNAPAPAVDRADGVRRLVRANIATLALDLALPMALYYGLRAAGVSQWWALIAGIVAAVPRAVYQLAKRGKVDLMALFTVSILVFSLVIGLLTGSPRALAVREGWAGVFVGLLGVWMIVSIFVGKPALLVLGRTIAVTKTGEAGARVWESRWNHDQKFRRGTRVLTAVWGWGLLVDCVVGLVLTYTLPIDLIPVVGTGQFYAVLAILVAFHFGYTKKVDLRA</sequence>
<protein>
    <recommendedName>
        <fullName evidence="4">DUF3159 domain-containing protein</fullName>
    </recommendedName>
</protein>
<feature type="transmembrane region" description="Helical" evidence="1">
    <location>
        <begin position="108"/>
        <end position="127"/>
    </location>
</feature>
<dbReference type="EMBL" id="BAAANY010000002">
    <property type="protein sequence ID" value="GAA1661609.1"/>
    <property type="molecule type" value="Genomic_DNA"/>
</dbReference>
<dbReference type="RefSeq" id="WP_163567282.1">
    <property type="nucleotide sequence ID" value="NZ_BAAANY010000002.1"/>
</dbReference>
<proteinExistence type="predicted"/>
<feature type="transmembrane region" description="Helical" evidence="1">
    <location>
        <begin position="25"/>
        <end position="44"/>
    </location>
</feature>
<organism evidence="2 3">
    <name type="scientific">Fodinicola feengrottensis</name>
    <dbReference type="NCBI Taxonomy" id="435914"/>
    <lineage>
        <taxon>Bacteria</taxon>
        <taxon>Bacillati</taxon>
        <taxon>Actinomycetota</taxon>
        <taxon>Actinomycetes</taxon>
        <taxon>Mycobacteriales</taxon>
        <taxon>Fodinicola</taxon>
    </lineage>
</organism>
<feature type="transmembrane region" description="Helical" evidence="1">
    <location>
        <begin position="50"/>
        <end position="71"/>
    </location>
</feature>
<gene>
    <name evidence="2" type="ORF">GCM10009765_08920</name>
</gene>
<evidence type="ECO:0000313" key="2">
    <source>
        <dbReference type="EMBL" id="GAA1661609.1"/>
    </source>
</evidence>
<keyword evidence="1" id="KW-0472">Membrane</keyword>
<reference evidence="3" key="1">
    <citation type="journal article" date="2019" name="Int. J. Syst. Evol. Microbiol.">
        <title>The Global Catalogue of Microorganisms (GCM) 10K type strain sequencing project: providing services to taxonomists for standard genome sequencing and annotation.</title>
        <authorList>
            <consortium name="The Broad Institute Genomics Platform"/>
            <consortium name="The Broad Institute Genome Sequencing Center for Infectious Disease"/>
            <person name="Wu L."/>
            <person name="Ma J."/>
        </authorList>
    </citation>
    <scope>NUCLEOTIDE SEQUENCE [LARGE SCALE GENOMIC DNA]</scope>
    <source>
        <strain evidence="3">JCM 14718</strain>
    </source>
</reference>
<comment type="caution">
    <text evidence="2">The sequence shown here is derived from an EMBL/GenBank/DDBJ whole genome shotgun (WGS) entry which is preliminary data.</text>
</comment>
<evidence type="ECO:0000256" key="1">
    <source>
        <dbReference type="SAM" id="Phobius"/>
    </source>
</evidence>
<dbReference type="Proteomes" id="UP001500618">
    <property type="component" value="Unassembled WGS sequence"/>
</dbReference>
<keyword evidence="3" id="KW-1185">Reference proteome</keyword>